<keyword evidence="4" id="KW-1185">Reference proteome</keyword>
<dbReference type="Pfam" id="PF08282">
    <property type="entry name" value="Hydrolase_3"/>
    <property type="match status" value="1"/>
</dbReference>
<protein>
    <submittedName>
        <fullName evidence="3">Haloacid dehalogenase-like hydrolase</fullName>
        <ecNumber evidence="3">3.-.-.-</ecNumber>
    </submittedName>
</protein>
<dbReference type="RefSeq" id="WP_165261018.1">
    <property type="nucleotide sequence ID" value="NZ_LR215032.1"/>
</dbReference>
<dbReference type="GO" id="GO:0005829">
    <property type="term" value="C:cytosol"/>
    <property type="evidence" value="ECO:0007669"/>
    <property type="project" value="TreeGrafter"/>
</dbReference>
<dbReference type="CDD" id="cd07516">
    <property type="entry name" value="HAD_Pase"/>
    <property type="match status" value="1"/>
</dbReference>
<accession>A0A449AZY6</accession>
<sequence>MDKNQKNIKKFVFDLDGTLLTSDKKLTPETIKQVLRLQNEGHLVFIATGRPYYMNKQILQQLEIKMPVINANGASIYDPISKQLLFANTFARQDAQLICQILIEHQIDFLAYSTTMMFGYNLHQPKWFEKMIYSSVKNLENPYRWDYSEQNLENEMIERDFIKFLVLAEKIDPQILDQALAKIAKQVPKSYFVHSQSTVVDIMPHGSNKWESVKKALAFKNLDLDNLYCFGDAYNDFEMIKNSYFGIAMGNAVQEVKLVAKQVIDTNDNEGVAKFLVKL</sequence>
<evidence type="ECO:0000256" key="2">
    <source>
        <dbReference type="ARBA" id="ARBA00034778"/>
    </source>
</evidence>
<evidence type="ECO:0000256" key="1">
    <source>
        <dbReference type="ARBA" id="ARBA00001946"/>
    </source>
</evidence>
<evidence type="ECO:0000313" key="4">
    <source>
        <dbReference type="Proteomes" id="UP000289862"/>
    </source>
</evidence>
<gene>
    <name evidence="3" type="ORF">NCTC10186_00562</name>
</gene>
<evidence type="ECO:0000313" key="3">
    <source>
        <dbReference type="EMBL" id="VEU73073.1"/>
    </source>
</evidence>
<dbReference type="EC" id="3.-.-.-" evidence="3"/>
<dbReference type="SFLD" id="SFLDS00003">
    <property type="entry name" value="Haloacid_Dehalogenase"/>
    <property type="match status" value="1"/>
</dbReference>
<dbReference type="InterPro" id="IPR006379">
    <property type="entry name" value="HAD-SF_hydro_IIB"/>
</dbReference>
<proteinExistence type="inferred from homology"/>
<comment type="cofactor">
    <cofactor evidence="1">
        <name>Mg(2+)</name>
        <dbReference type="ChEBI" id="CHEBI:18420"/>
    </cofactor>
</comment>
<dbReference type="NCBIfam" id="TIGR00099">
    <property type="entry name" value="Cof-subfamily"/>
    <property type="match status" value="1"/>
</dbReference>
<dbReference type="InterPro" id="IPR036412">
    <property type="entry name" value="HAD-like_sf"/>
</dbReference>
<geneLocation type="plasmid" evidence="3 4">
    <name>2</name>
</geneLocation>
<dbReference type="NCBIfam" id="TIGR01484">
    <property type="entry name" value="HAD-SF-IIB"/>
    <property type="match status" value="1"/>
</dbReference>
<dbReference type="GO" id="GO:0000287">
    <property type="term" value="F:magnesium ion binding"/>
    <property type="evidence" value="ECO:0007669"/>
    <property type="project" value="TreeGrafter"/>
</dbReference>
<dbReference type="SUPFAM" id="SSF56784">
    <property type="entry name" value="HAD-like"/>
    <property type="match status" value="1"/>
</dbReference>
<reference evidence="3 4" key="1">
    <citation type="submission" date="2019-01" db="EMBL/GenBank/DDBJ databases">
        <authorList>
            <consortium name="Pathogen Informatics"/>
        </authorList>
    </citation>
    <scope>NUCLEOTIDE SEQUENCE [LARGE SCALE GENOMIC DNA]</scope>
    <source>
        <strain evidence="3 4">NCTC10186</strain>
        <plasmid evidence="4">2</plasmid>
    </source>
</reference>
<dbReference type="PANTHER" id="PTHR10000">
    <property type="entry name" value="PHOSPHOSERINE PHOSPHATASE"/>
    <property type="match status" value="1"/>
</dbReference>
<dbReference type="PANTHER" id="PTHR10000:SF8">
    <property type="entry name" value="HAD SUPERFAMILY HYDROLASE-LIKE, TYPE 3"/>
    <property type="match status" value="1"/>
</dbReference>
<dbReference type="EMBL" id="LR215032">
    <property type="protein sequence ID" value="VEU73073.1"/>
    <property type="molecule type" value="Genomic_DNA"/>
</dbReference>
<dbReference type="Proteomes" id="UP000289862">
    <property type="component" value="Plasmid 2"/>
</dbReference>
<dbReference type="InterPro" id="IPR000150">
    <property type="entry name" value="Cof"/>
</dbReference>
<dbReference type="InterPro" id="IPR023214">
    <property type="entry name" value="HAD_sf"/>
</dbReference>
<name>A0A449AZY6_9BACT</name>
<dbReference type="SFLD" id="SFLDG01140">
    <property type="entry name" value="C2.B:_Phosphomannomutase_and_P"/>
    <property type="match status" value="1"/>
</dbReference>
<dbReference type="GO" id="GO:0016791">
    <property type="term" value="F:phosphatase activity"/>
    <property type="evidence" value="ECO:0007669"/>
    <property type="project" value="UniProtKB-ARBA"/>
</dbReference>
<keyword evidence="3" id="KW-0378">Hydrolase</keyword>
<comment type="similarity">
    <text evidence="2">Belongs to the HAD-like hydrolase superfamily. Cof family.</text>
</comment>
<dbReference type="KEGG" id="mgal:NCTC10186_00562"/>
<dbReference type="Gene3D" id="3.40.50.1000">
    <property type="entry name" value="HAD superfamily/HAD-like"/>
    <property type="match status" value="1"/>
</dbReference>
<organism evidence="3 4">
    <name type="scientific">Mycoplasmopsis gallopavonis</name>
    <dbReference type="NCBI Taxonomy" id="76629"/>
    <lineage>
        <taxon>Bacteria</taxon>
        <taxon>Bacillati</taxon>
        <taxon>Mycoplasmatota</taxon>
        <taxon>Mycoplasmoidales</taxon>
        <taxon>Metamycoplasmataceae</taxon>
        <taxon>Mycoplasmopsis</taxon>
    </lineage>
</organism>
<keyword evidence="3" id="KW-0614">Plasmid</keyword>
<dbReference type="Gene3D" id="3.30.1240.10">
    <property type="match status" value="1"/>
</dbReference>
<dbReference type="AlphaFoldDB" id="A0A449AZY6"/>